<evidence type="ECO:0000313" key="2">
    <source>
        <dbReference type="Proteomes" id="UP000517523"/>
    </source>
</evidence>
<organism evidence="1 2">
    <name type="scientific">Paenibacillus rhizosphaerae</name>
    <dbReference type="NCBI Taxonomy" id="297318"/>
    <lineage>
        <taxon>Bacteria</taxon>
        <taxon>Bacillati</taxon>
        <taxon>Bacillota</taxon>
        <taxon>Bacilli</taxon>
        <taxon>Bacillales</taxon>
        <taxon>Paenibacillaceae</taxon>
        <taxon>Paenibacillus</taxon>
    </lineage>
</organism>
<proteinExistence type="predicted"/>
<dbReference type="RefSeq" id="WP_183581897.1">
    <property type="nucleotide sequence ID" value="NZ_JACHXJ010000002.1"/>
</dbReference>
<dbReference type="Pfam" id="PF13072">
    <property type="entry name" value="MciZ"/>
    <property type="match status" value="1"/>
</dbReference>
<accession>A0A839TPG5</accession>
<dbReference type="InterPro" id="IPR025177">
    <property type="entry name" value="MciZ"/>
</dbReference>
<gene>
    <name evidence="1" type="ORF">FHS19_002244</name>
</gene>
<dbReference type="EMBL" id="JACHXJ010000002">
    <property type="protein sequence ID" value="MBB3127590.1"/>
    <property type="molecule type" value="Genomic_DNA"/>
</dbReference>
<name>A0A839TPG5_9BACL</name>
<evidence type="ECO:0008006" key="3">
    <source>
        <dbReference type="Google" id="ProtNLM"/>
    </source>
</evidence>
<sequence length="50" mass="5907">MKSYHTAHSVHMVGRAWQIKIMLRQMQKEWGPDTPLQHILQSLGATRRDH</sequence>
<dbReference type="Proteomes" id="UP000517523">
    <property type="component" value="Unassembled WGS sequence"/>
</dbReference>
<reference evidence="1 2" key="1">
    <citation type="submission" date="2020-08" db="EMBL/GenBank/DDBJ databases">
        <title>Genomic Encyclopedia of Type Strains, Phase III (KMG-III): the genomes of soil and plant-associated and newly described type strains.</title>
        <authorList>
            <person name="Whitman W."/>
        </authorList>
    </citation>
    <scope>NUCLEOTIDE SEQUENCE [LARGE SCALE GENOMIC DNA]</scope>
    <source>
        <strain evidence="1 2">CECT 5831</strain>
    </source>
</reference>
<protein>
    <recommendedName>
        <fullName evidence="3">Z-ring formation inhibitor MciZ</fullName>
    </recommendedName>
</protein>
<evidence type="ECO:0000313" key="1">
    <source>
        <dbReference type="EMBL" id="MBB3127590.1"/>
    </source>
</evidence>
<dbReference type="AlphaFoldDB" id="A0A839TPG5"/>
<comment type="caution">
    <text evidence="1">The sequence shown here is derived from an EMBL/GenBank/DDBJ whole genome shotgun (WGS) entry which is preliminary data.</text>
</comment>